<dbReference type="SUPFAM" id="SSF48613">
    <property type="entry name" value="Heme oxygenase-like"/>
    <property type="match status" value="1"/>
</dbReference>
<dbReference type="Proteomes" id="UP000675781">
    <property type="component" value="Unassembled WGS sequence"/>
</dbReference>
<dbReference type="AlphaFoldDB" id="A0A941IW11"/>
<proteinExistence type="predicted"/>
<dbReference type="InterPro" id="IPR024423">
    <property type="entry name" value="DUF3050"/>
</dbReference>
<gene>
    <name evidence="1" type="ORF">KDL01_33370</name>
</gene>
<protein>
    <submittedName>
        <fullName evidence="1">DUF3050 domain-containing protein</fullName>
    </submittedName>
</protein>
<evidence type="ECO:0000313" key="1">
    <source>
        <dbReference type="EMBL" id="MBR7838211.1"/>
    </source>
</evidence>
<dbReference type="RefSeq" id="WP_212532671.1">
    <property type="nucleotide sequence ID" value="NZ_JAGSOG010000267.1"/>
</dbReference>
<dbReference type="Gene3D" id="1.20.910.10">
    <property type="entry name" value="Heme oxygenase-like"/>
    <property type="match status" value="1"/>
</dbReference>
<dbReference type="Pfam" id="PF11251">
    <property type="entry name" value="DUF3050"/>
    <property type="match status" value="1"/>
</dbReference>
<dbReference type="EMBL" id="JAGSOG010000267">
    <property type="protein sequence ID" value="MBR7838211.1"/>
    <property type="molecule type" value="Genomic_DNA"/>
</dbReference>
<comment type="caution">
    <text evidence="1">The sequence shown here is derived from an EMBL/GenBank/DDBJ whole genome shotgun (WGS) entry which is preliminary data.</text>
</comment>
<organism evidence="1 2">
    <name type="scientific">Actinospica durhamensis</name>
    <dbReference type="NCBI Taxonomy" id="1508375"/>
    <lineage>
        <taxon>Bacteria</taxon>
        <taxon>Bacillati</taxon>
        <taxon>Actinomycetota</taxon>
        <taxon>Actinomycetes</taxon>
        <taxon>Catenulisporales</taxon>
        <taxon>Actinospicaceae</taxon>
        <taxon>Actinospica</taxon>
    </lineage>
</organism>
<reference evidence="1" key="1">
    <citation type="submission" date="2021-04" db="EMBL/GenBank/DDBJ databases">
        <title>Genome based classification of Actinospica acidithermotolerans sp. nov., an actinobacterium isolated from an Indonesian hot spring.</title>
        <authorList>
            <person name="Kusuma A.B."/>
            <person name="Putra K.E."/>
            <person name="Nafisah S."/>
            <person name="Loh J."/>
            <person name="Nouioui I."/>
            <person name="Goodfellow M."/>
        </authorList>
    </citation>
    <scope>NUCLEOTIDE SEQUENCE</scope>
    <source>
        <strain evidence="1">CSCA 57</strain>
    </source>
</reference>
<name>A0A941IW11_9ACTN</name>
<dbReference type="InterPro" id="IPR016084">
    <property type="entry name" value="Haem_Oase-like_multi-hlx"/>
</dbReference>
<keyword evidence="2" id="KW-1185">Reference proteome</keyword>
<accession>A0A941IW11</accession>
<evidence type="ECO:0000313" key="2">
    <source>
        <dbReference type="Proteomes" id="UP000675781"/>
    </source>
</evidence>
<sequence length="265" mass="29175">MPRYRWDGEHLGIDRLYAEIGPDRDAVTGHAVYHALRDEADVATFMAHHVFAVWDFMSLLKCLQRDLTCVQVPWVPRGTAAARRLINEIVLVEESDELGAEFTSHFELYLTGMREAGAETGPIEALLEALAAGTEVPAALEKAAVPAPAREFVATTWEIIEAAPLHCRAAAFAFGREDLIPEMFDRVIAIDAGAGRLTAFRDYLARHIEVDGEQHTPMAMRMLAEICGDDDAKWAACAATVRQALRARVRLWDGILAALPSAAVR</sequence>